<keyword evidence="2" id="KW-0645">Protease</keyword>
<evidence type="ECO:0000256" key="9">
    <source>
        <dbReference type="ARBA" id="ARBA00023049"/>
    </source>
</evidence>
<feature type="binding site" evidence="14">
    <location>
        <position position="234"/>
    </location>
    <ligand>
        <name>Zn(2+)</name>
        <dbReference type="ChEBI" id="CHEBI:29105"/>
        <label>2</label>
        <note>catalytic</note>
    </ligand>
</feature>
<dbReference type="SUPFAM" id="SSF55486">
    <property type="entry name" value="Metalloproteases ('zincins'), catalytic domain"/>
    <property type="match status" value="1"/>
</dbReference>
<evidence type="ECO:0000256" key="10">
    <source>
        <dbReference type="ARBA" id="ARBA00023145"/>
    </source>
</evidence>
<evidence type="ECO:0000256" key="8">
    <source>
        <dbReference type="ARBA" id="ARBA00022837"/>
    </source>
</evidence>
<evidence type="ECO:0000256" key="5">
    <source>
        <dbReference type="ARBA" id="ARBA00022737"/>
    </source>
</evidence>
<feature type="binding site" evidence="14">
    <location>
        <position position="196"/>
    </location>
    <ligand>
        <name>Ca(2+)</name>
        <dbReference type="ChEBI" id="CHEBI:29108"/>
        <label>1</label>
    </ligand>
</feature>
<dbReference type="PIRSF" id="PIRSF001191">
    <property type="entry name" value="Peptidase_M10A_matrix"/>
    <property type="match status" value="1"/>
</dbReference>
<feature type="repeat" description="Hemopexin" evidence="16">
    <location>
        <begin position="342"/>
        <end position="386"/>
    </location>
</feature>
<dbReference type="InterPro" id="IPR006026">
    <property type="entry name" value="Peptidase_Metallo"/>
</dbReference>
<dbReference type="SUPFAM" id="SSF50923">
    <property type="entry name" value="Hemopexin-like domain"/>
    <property type="match status" value="1"/>
</dbReference>
<evidence type="ECO:0000256" key="3">
    <source>
        <dbReference type="ARBA" id="ARBA00022723"/>
    </source>
</evidence>
<accession>A0A9J7HNV5</accession>
<keyword evidence="5" id="KW-0677">Repeat</keyword>
<keyword evidence="9" id="KW-0482">Metalloprotease</keyword>
<evidence type="ECO:0000256" key="14">
    <source>
        <dbReference type="PIRSR" id="PIRSR621190-2"/>
    </source>
</evidence>
<feature type="chain" id="PRO_5039934534" evidence="17">
    <location>
        <begin position="22"/>
        <end position="493"/>
    </location>
</feature>
<dbReference type="Pfam" id="PF00045">
    <property type="entry name" value="Hemopexin"/>
    <property type="match status" value="4"/>
</dbReference>
<keyword evidence="10" id="KW-0865">Zymogen</keyword>
<evidence type="ECO:0000256" key="17">
    <source>
        <dbReference type="SAM" id="SignalP"/>
    </source>
</evidence>
<feature type="repeat" description="Hemopexin" evidence="16">
    <location>
        <begin position="387"/>
        <end position="435"/>
    </location>
</feature>
<feature type="domain" description="Peptidase metallopeptidase" evidence="18">
    <location>
        <begin position="100"/>
        <end position="264"/>
    </location>
</feature>
<dbReference type="FunFam" id="2.110.10.10:FF:000007">
    <property type="entry name" value="stromelysin-3 isoform X2"/>
    <property type="match status" value="1"/>
</dbReference>
<keyword evidence="7 13" id="KW-0862">Zinc</keyword>
<name>A0A9J7HNV5_BRAFL</name>
<keyword evidence="6" id="KW-0378">Hydrolase</keyword>
<evidence type="ECO:0000259" key="18">
    <source>
        <dbReference type="SMART" id="SM00235"/>
    </source>
</evidence>
<dbReference type="GO" id="GO:0004222">
    <property type="term" value="F:metalloendopeptidase activity"/>
    <property type="evidence" value="ECO:0000318"/>
    <property type="project" value="GO_Central"/>
</dbReference>
<feature type="binding site" evidence="13">
    <location>
        <position position="220"/>
    </location>
    <ligand>
        <name>Zn(2+)</name>
        <dbReference type="ChEBI" id="CHEBI:29105"/>
        <label>2</label>
        <note>catalytic</note>
    </ligand>
</feature>
<evidence type="ECO:0000256" key="13">
    <source>
        <dbReference type="PIRSR" id="PIRSR001191-2"/>
    </source>
</evidence>
<dbReference type="InterPro" id="IPR036375">
    <property type="entry name" value="Hemopexin-like_dom_sf"/>
</dbReference>
<evidence type="ECO:0000256" key="4">
    <source>
        <dbReference type="ARBA" id="ARBA00022729"/>
    </source>
</evidence>
<feature type="binding site" evidence="14">
    <location>
        <position position="174"/>
    </location>
    <ligand>
        <name>Ca(2+)</name>
        <dbReference type="ChEBI" id="CHEBI:29108"/>
        <label>3</label>
    </ligand>
</feature>
<dbReference type="GeneID" id="118405991"/>
<dbReference type="GO" id="GO:0005615">
    <property type="term" value="C:extracellular space"/>
    <property type="evidence" value="ECO:0000318"/>
    <property type="project" value="GO_Central"/>
</dbReference>
<dbReference type="InterPro" id="IPR001818">
    <property type="entry name" value="Pept_M10_metallopeptidase"/>
</dbReference>
<evidence type="ECO:0000256" key="6">
    <source>
        <dbReference type="ARBA" id="ARBA00022801"/>
    </source>
</evidence>
<dbReference type="InterPro" id="IPR033739">
    <property type="entry name" value="M10A_MMP"/>
</dbReference>
<dbReference type="CDD" id="cd00094">
    <property type="entry name" value="HX"/>
    <property type="match status" value="1"/>
</dbReference>
<dbReference type="RefSeq" id="XP_035661737.1">
    <property type="nucleotide sequence ID" value="XM_035805844.1"/>
</dbReference>
<feature type="binding site" evidence="14">
    <location>
        <position position="181"/>
    </location>
    <ligand>
        <name>Zn(2+)</name>
        <dbReference type="ChEBI" id="CHEBI:29105"/>
        <label>1</label>
    </ligand>
</feature>
<feature type="active site" evidence="12">
    <location>
        <position position="217"/>
    </location>
</feature>
<keyword evidence="8 14" id="KW-0106">Calcium</keyword>
<feature type="binding site" evidence="14">
    <location>
        <position position="166"/>
    </location>
    <ligand>
        <name>Zn(2+)</name>
        <dbReference type="ChEBI" id="CHEBI:29105"/>
        <label>1</label>
    </ligand>
</feature>
<keyword evidence="4 17" id="KW-0732">Signal</keyword>
<dbReference type="Gene3D" id="2.110.10.10">
    <property type="entry name" value="Hemopexin-like domain"/>
    <property type="match status" value="1"/>
</dbReference>
<sequence length="493" mass="56978">MRPLDVLLIIGTVLAWELARADTTSRDNRLYEVTEWNNLNEIGEGQPNTTLSWTDTGVVSGGTDDKESDDELDSMVCGFDDSVLDVTHDSSGRSQRYSLYASKWKKKHLYYRIVNSPHNNEAEKYRVQNTVARAIKLWSDASPLTFYEAKDRQKADFVVKFIKGDHNDGYPFDGEGGIYAHAFFPQDGDVHFDNDEIWALKQENSPKKDLFIIAAHELGHSLGLGHSKVDGAVMRPKYRDIMKHKDIEKLSSDDTAAIQAVYGPCPKVEYWLKDLLKRRTKPRPPIGKRRPSTCSGPFDAMFLGPDMRTYVMRGRYYWKLNEERMIGRPQPLLIKHRWPGLPGNVNAAVTSYYTKRTYFFKGDRVWRYNNNVLDSNYPIKIKGTGLPKNPDAALVWGPKNRIVIFRGKKFWVWNEFTRRVDMGFPKLIRKYWHGVPNHLDAALRWKNGITYFFKSGYYWKFEDDLEKTAKCYPRPVALYWSSCGGTSLERYGT</sequence>
<evidence type="ECO:0000256" key="15">
    <source>
        <dbReference type="PIRSR" id="PIRSR621190-4"/>
    </source>
</evidence>
<feature type="repeat" description="Hemopexin" evidence="16">
    <location>
        <begin position="436"/>
        <end position="483"/>
    </location>
</feature>
<feature type="binding site" evidence="13">
    <location>
        <position position="226"/>
    </location>
    <ligand>
        <name>Zn(2+)</name>
        <dbReference type="ChEBI" id="CHEBI:29105"/>
        <label>2</label>
        <note>catalytic</note>
    </ligand>
</feature>
<feature type="binding site" evidence="13">
    <location>
        <position position="216"/>
    </location>
    <ligand>
        <name>Zn(2+)</name>
        <dbReference type="ChEBI" id="CHEBI:29105"/>
        <label>2</label>
        <note>catalytic</note>
    </ligand>
</feature>
<dbReference type="SMART" id="SM00235">
    <property type="entry name" value="ZnMc"/>
    <property type="match status" value="1"/>
</dbReference>
<evidence type="ECO:0000256" key="2">
    <source>
        <dbReference type="ARBA" id="ARBA00022670"/>
    </source>
</evidence>
<reference evidence="19" key="1">
    <citation type="journal article" date="2020" name="Nat. Ecol. Evol.">
        <title>Deeply conserved synteny resolves early events in vertebrate evolution.</title>
        <authorList>
            <person name="Simakov O."/>
            <person name="Marletaz F."/>
            <person name="Yue J.X."/>
            <person name="O'Connell B."/>
            <person name="Jenkins J."/>
            <person name="Brandt A."/>
            <person name="Calef R."/>
            <person name="Tung C.H."/>
            <person name="Huang T.K."/>
            <person name="Schmutz J."/>
            <person name="Satoh N."/>
            <person name="Yu J.K."/>
            <person name="Putnam N.H."/>
            <person name="Green R.E."/>
            <person name="Rokhsar D.S."/>
        </authorList>
    </citation>
    <scope>NUCLEOTIDE SEQUENCE [LARGE SCALE GENOMIC DNA]</scope>
    <source>
        <strain evidence="19">S238N-H82</strain>
    </source>
</reference>
<feature type="binding site" evidence="14">
    <location>
        <position position="348"/>
    </location>
    <ligand>
        <name>Ca(2+)</name>
        <dbReference type="ChEBI" id="CHEBI:29108"/>
        <label>5</label>
    </ligand>
</feature>
<evidence type="ECO:0000256" key="12">
    <source>
        <dbReference type="PIRSR" id="PIRSR001191-1"/>
    </source>
</evidence>
<comment type="cofactor">
    <cofactor evidence="14">
        <name>Ca(2+)</name>
        <dbReference type="ChEBI" id="CHEBI:29108"/>
    </cofactor>
    <text evidence="14">Can bind about 5 Ca(2+) ions per subunit.</text>
</comment>
<dbReference type="OMA" id="DIWLAFY"/>
<dbReference type="GO" id="GO:0030198">
    <property type="term" value="P:extracellular matrix organization"/>
    <property type="evidence" value="ECO:0000318"/>
    <property type="project" value="GO_Central"/>
</dbReference>
<evidence type="ECO:0000256" key="1">
    <source>
        <dbReference type="ARBA" id="ARBA00010370"/>
    </source>
</evidence>
<evidence type="ECO:0000313" key="20">
    <source>
        <dbReference type="RefSeq" id="XP_035661737.1"/>
    </source>
</evidence>
<dbReference type="GO" id="GO:0030574">
    <property type="term" value="P:collagen catabolic process"/>
    <property type="evidence" value="ECO:0000318"/>
    <property type="project" value="GO_Central"/>
</dbReference>
<feature type="repeat" description="Hemopexin" evidence="16">
    <location>
        <begin position="295"/>
        <end position="341"/>
    </location>
</feature>
<feature type="binding site" evidence="14">
    <location>
        <position position="189"/>
    </location>
    <ligand>
        <name>Ca(2+)</name>
        <dbReference type="ChEBI" id="CHEBI:29108"/>
        <label>2</label>
    </ligand>
</feature>
<feature type="binding site" evidence="14">
    <location>
        <position position="440"/>
    </location>
    <ligand>
        <name>Ca(2+)</name>
        <dbReference type="ChEBI" id="CHEBI:29108"/>
        <label>4</label>
    </ligand>
</feature>
<dbReference type="CDD" id="cd04278">
    <property type="entry name" value="ZnMc_MMP"/>
    <property type="match status" value="1"/>
</dbReference>
<dbReference type="KEGG" id="bfo:118405991"/>
<dbReference type="InterPro" id="IPR024079">
    <property type="entry name" value="MetalloPept_cat_dom_sf"/>
</dbReference>
<organism evidence="19 20">
    <name type="scientific">Branchiostoma floridae</name>
    <name type="common">Florida lancelet</name>
    <name type="synonym">Amphioxus</name>
    <dbReference type="NCBI Taxonomy" id="7739"/>
    <lineage>
        <taxon>Eukaryota</taxon>
        <taxon>Metazoa</taxon>
        <taxon>Chordata</taxon>
        <taxon>Cephalochordata</taxon>
        <taxon>Leptocardii</taxon>
        <taxon>Amphioxiformes</taxon>
        <taxon>Branchiostomatidae</taxon>
        <taxon>Branchiostoma</taxon>
    </lineage>
</organism>
<gene>
    <name evidence="20" type="primary">LOC118405991</name>
</gene>
<dbReference type="AlphaFoldDB" id="A0A9J7HNV5"/>
<dbReference type="PANTHER" id="PTHR10201:SF331">
    <property type="entry name" value="MATRIX METALLOPROTEINASE-14-LIKE ISOFORM X1"/>
    <property type="match status" value="1"/>
</dbReference>
<comment type="cofactor">
    <cofactor evidence="14">
        <name>Zn(2+)</name>
        <dbReference type="ChEBI" id="CHEBI:29105"/>
    </cofactor>
    <text evidence="14">Binds 2 Zn(2+) ions per subunit.</text>
</comment>
<keyword evidence="11" id="KW-1015">Disulfide bond</keyword>
<keyword evidence="19" id="KW-1185">Reference proteome</keyword>
<feature type="binding site" evidence="14">
    <location>
        <position position="191"/>
    </location>
    <ligand>
        <name>Zn(2+)</name>
        <dbReference type="ChEBI" id="CHEBI:29105"/>
        <label>1</label>
    </ligand>
</feature>
<dbReference type="InterPro" id="IPR000585">
    <property type="entry name" value="Hemopexin-like_dom"/>
</dbReference>
<comment type="similarity">
    <text evidence="1">Belongs to the peptidase M10A family.</text>
</comment>
<feature type="modified residue" description="Phosphotyrosine; by PKDCC" evidence="15">
    <location>
        <position position="377"/>
    </location>
</feature>
<dbReference type="GO" id="GO:0008270">
    <property type="term" value="F:zinc ion binding"/>
    <property type="evidence" value="ECO:0007669"/>
    <property type="project" value="InterPro"/>
</dbReference>
<dbReference type="PROSITE" id="PS00024">
    <property type="entry name" value="HEMOPEXIN"/>
    <property type="match status" value="2"/>
</dbReference>
<dbReference type="PRINTS" id="PR00138">
    <property type="entry name" value="MATRIXIN"/>
</dbReference>
<dbReference type="Proteomes" id="UP000001554">
    <property type="component" value="Chromosome 18"/>
</dbReference>
<evidence type="ECO:0000256" key="7">
    <source>
        <dbReference type="ARBA" id="ARBA00022833"/>
    </source>
</evidence>
<dbReference type="InterPro" id="IPR021190">
    <property type="entry name" value="Pept_M10A"/>
</dbReference>
<feature type="binding site" evidence="14">
    <location>
        <position position="156"/>
    </location>
    <ligand>
        <name>Ca(2+)</name>
        <dbReference type="ChEBI" id="CHEBI:29108"/>
        <label>2</label>
    </ligand>
</feature>
<dbReference type="Pfam" id="PF00413">
    <property type="entry name" value="Peptidase_M10"/>
    <property type="match status" value="1"/>
</dbReference>
<dbReference type="GO" id="GO:0006508">
    <property type="term" value="P:proteolysis"/>
    <property type="evidence" value="ECO:0007669"/>
    <property type="project" value="UniProtKB-KW"/>
</dbReference>
<feature type="binding site" evidence="14">
    <location>
        <position position="393"/>
    </location>
    <ligand>
        <name>Ca(2+)</name>
        <dbReference type="ChEBI" id="CHEBI:29108"/>
        <label>5</label>
    </ligand>
</feature>
<proteinExistence type="inferred from homology"/>
<dbReference type="InterPro" id="IPR018487">
    <property type="entry name" value="Hemopexin-like_repeat"/>
</dbReference>
<feature type="binding site" evidence="14">
    <location>
        <position position="299"/>
    </location>
    <ligand>
        <name>Ca(2+)</name>
        <dbReference type="ChEBI" id="CHEBI:29108"/>
        <label>4</label>
    </ligand>
</feature>
<dbReference type="PANTHER" id="PTHR10201">
    <property type="entry name" value="MATRIX METALLOPROTEINASE"/>
    <property type="match status" value="1"/>
</dbReference>
<feature type="binding site" evidence="14">
    <location>
        <position position="196"/>
    </location>
    <ligand>
        <name>Ca(2+)</name>
        <dbReference type="ChEBI" id="CHEBI:29108"/>
        <label>3</label>
    </ligand>
</feature>
<dbReference type="PROSITE" id="PS51642">
    <property type="entry name" value="HEMOPEXIN_2"/>
    <property type="match status" value="4"/>
</dbReference>
<feature type="binding site" evidence="14">
    <location>
        <position position="173"/>
    </location>
    <ligand>
        <name>Ca(2+)</name>
        <dbReference type="ChEBI" id="CHEBI:29108"/>
        <label>3</label>
    </ligand>
</feature>
<dbReference type="GO" id="GO:0031012">
    <property type="term" value="C:extracellular matrix"/>
    <property type="evidence" value="ECO:0007669"/>
    <property type="project" value="InterPro"/>
</dbReference>
<evidence type="ECO:0000256" key="16">
    <source>
        <dbReference type="PROSITE-ProRule" id="PRU01011"/>
    </source>
</evidence>
<feature type="signal peptide" evidence="17">
    <location>
        <begin position="1"/>
        <end position="21"/>
    </location>
</feature>
<reference evidence="20" key="2">
    <citation type="submission" date="2025-08" db="UniProtKB">
        <authorList>
            <consortium name="RefSeq"/>
        </authorList>
    </citation>
    <scope>IDENTIFICATION</scope>
    <source>
        <strain evidence="20">S238N-H82</strain>
        <tissue evidence="20">Testes</tissue>
    </source>
</reference>
<evidence type="ECO:0000256" key="11">
    <source>
        <dbReference type="ARBA" id="ARBA00023157"/>
    </source>
</evidence>
<dbReference type="FunFam" id="3.40.390.10:FF:000204">
    <property type="match status" value="1"/>
</dbReference>
<dbReference type="InterPro" id="IPR018486">
    <property type="entry name" value="Hemopexin_CS"/>
</dbReference>
<feature type="binding site" evidence="14">
    <location>
        <position position="168"/>
    </location>
    <ligand>
        <name>Zn(2+)</name>
        <dbReference type="ChEBI" id="CHEBI:29105"/>
        <label>1</label>
    </ligand>
</feature>
<feature type="binding site" evidence="14">
    <location>
        <position position="193"/>
    </location>
    <ligand>
        <name>Ca(2+)</name>
        <dbReference type="ChEBI" id="CHEBI:29108"/>
        <label>3</label>
    </ligand>
</feature>
<evidence type="ECO:0000313" key="19">
    <source>
        <dbReference type="Proteomes" id="UP000001554"/>
    </source>
</evidence>
<keyword evidence="3 13" id="KW-0479">Metal-binding</keyword>
<dbReference type="Gene3D" id="3.40.390.10">
    <property type="entry name" value="Collagenase (Catalytic Domain)"/>
    <property type="match status" value="1"/>
</dbReference>
<dbReference type="SMART" id="SM00120">
    <property type="entry name" value="HX"/>
    <property type="match status" value="4"/>
</dbReference>
<dbReference type="OrthoDB" id="406838at2759"/>
<protein>
    <submittedName>
        <fullName evidence="20">72 kDa type IV collagenase-like isoform X1</fullName>
    </submittedName>
</protein>